<dbReference type="EMBL" id="FUWV01000004">
    <property type="protein sequence ID" value="SJZ52571.1"/>
    <property type="molecule type" value="Genomic_DNA"/>
</dbReference>
<comment type="function">
    <text evidence="9">Role in flagellar biosynthesis.</text>
</comment>
<keyword evidence="10" id="KW-0282">Flagellum</keyword>
<dbReference type="NCBIfam" id="TIGR01402">
    <property type="entry name" value="fliQ"/>
    <property type="match status" value="1"/>
</dbReference>
<evidence type="ECO:0000313" key="10">
    <source>
        <dbReference type="EMBL" id="SJZ52571.1"/>
    </source>
</evidence>
<dbReference type="GO" id="GO:0044780">
    <property type="term" value="P:bacterial-type flagellum assembly"/>
    <property type="evidence" value="ECO:0007669"/>
    <property type="project" value="InterPro"/>
</dbReference>
<evidence type="ECO:0000256" key="7">
    <source>
        <dbReference type="ARBA" id="ARBA00023136"/>
    </source>
</evidence>
<evidence type="ECO:0000256" key="8">
    <source>
        <dbReference type="ARBA" id="ARBA00023143"/>
    </source>
</evidence>
<comment type="subcellular location">
    <subcellularLocation>
        <location evidence="1 9">Cell membrane</location>
        <topology evidence="1">Multi-pass membrane protein</topology>
    </subcellularLocation>
    <subcellularLocation>
        <location evidence="9">Bacterial flagellum basal body</location>
    </subcellularLocation>
</comment>
<evidence type="ECO:0000313" key="11">
    <source>
        <dbReference type="Proteomes" id="UP000196365"/>
    </source>
</evidence>
<proteinExistence type="inferred from homology"/>
<feature type="transmembrane region" description="Helical" evidence="9">
    <location>
        <begin position="20"/>
        <end position="39"/>
    </location>
</feature>
<keyword evidence="8 9" id="KW-0975">Bacterial flagellum</keyword>
<accession>A0A1T4LD69</accession>
<keyword evidence="10" id="KW-0966">Cell projection</keyword>
<evidence type="ECO:0000256" key="5">
    <source>
        <dbReference type="ARBA" id="ARBA00022692"/>
    </source>
</evidence>
<dbReference type="Proteomes" id="UP000196365">
    <property type="component" value="Unassembled WGS sequence"/>
</dbReference>
<dbReference type="InterPro" id="IPR006305">
    <property type="entry name" value="FliQ"/>
</dbReference>
<dbReference type="OrthoDB" id="9806440at2"/>
<evidence type="ECO:0000256" key="6">
    <source>
        <dbReference type="ARBA" id="ARBA00022989"/>
    </source>
</evidence>
<keyword evidence="11" id="KW-1185">Reference proteome</keyword>
<dbReference type="PANTHER" id="PTHR34040">
    <property type="entry name" value="FLAGELLAR BIOSYNTHETIC PROTEIN FLIQ"/>
    <property type="match status" value="1"/>
</dbReference>
<dbReference type="GO" id="GO:0005886">
    <property type="term" value="C:plasma membrane"/>
    <property type="evidence" value="ECO:0007669"/>
    <property type="project" value="UniProtKB-SubCell"/>
</dbReference>
<comment type="similarity">
    <text evidence="2 9">Belongs to the FliQ/MopD/SpaQ family.</text>
</comment>
<evidence type="ECO:0000256" key="1">
    <source>
        <dbReference type="ARBA" id="ARBA00004651"/>
    </source>
</evidence>
<organism evidence="10 11">
    <name type="scientific">Garciella nitratireducens DSM 15102</name>
    <dbReference type="NCBI Taxonomy" id="1121911"/>
    <lineage>
        <taxon>Bacteria</taxon>
        <taxon>Bacillati</taxon>
        <taxon>Bacillota</taxon>
        <taxon>Clostridia</taxon>
        <taxon>Eubacteriales</taxon>
        <taxon>Eubacteriaceae</taxon>
        <taxon>Garciella</taxon>
    </lineage>
</organism>
<dbReference type="InterPro" id="IPR002191">
    <property type="entry name" value="Bac_export_3"/>
</dbReference>
<dbReference type="RefSeq" id="WP_087678377.1">
    <property type="nucleotide sequence ID" value="NZ_FUWV01000004.1"/>
</dbReference>
<evidence type="ECO:0000256" key="4">
    <source>
        <dbReference type="ARBA" id="ARBA00022475"/>
    </source>
</evidence>
<dbReference type="GO" id="GO:0009306">
    <property type="term" value="P:protein secretion"/>
    <property type="evidence" value="ECO:0007669"/>
    <property type="project" value="InterPro"/>
</dbReference>
<keyword evidence="7 9" id="KW-0472">Membrane</keyword>
<dbReference type="PIRSF" id="PIRSF004669">
    <property type="entry name" value="FliQ"/>
    <property type="match status" value="1"/>
</dbReference>
<evidence type="ECO:0000256" key="2">
    <source>
        <dbReference type="ARBA" id="ARBA00006156"/>
    </source>
</evidence>
<gene>
    <name evidence="9" type="primary">fliQ</name>
    <name evidence="10" type="ORF">SAMN02745973_00901</name>
</gene>
<dbReference type="PRINTS" id="PR00952">
    <property type="entry name" value="TYPE3IMQPROT"/>
</dbReference>
<dbReference type="PANTHER" id="PTHR34040:SF2">
    <property type="entry name" value="FLAGELLAR BIOSYNTHETIC PROTEIN FLIQ"/>
    <property type="match status" value="1"/>
</dbReference>
<dbReference type="AlphaFoldDB" id="A0A1T4LD69"/>
<keyword evidence="6 9" id="KW-1133">Transmembrane helix</keyword>
<keyword evidence="10" id="KW-0969">Cilium</keyword>
<protein>
    <recommendedName>
        <fullName evidence="3 9">Flagellar biosynthetic protein FliQ</fullName>
    </recommendedName>
</protein>
<reference evidence="10 11" key="1">
    <citation type="submission" date="2017-02" db="EMBL/GenBank/DDBJ databases">
        <authorList>
            <person name="Peterson S.W."/>
        </authorList>
    </citation>
    <scope>NUCLEOTIDE SEQUENCE [LARGE SCALE GENOMIC DNA]</scope>
    <source>
        <strain evidence="10 11">DSM 15102</strain>
    </source>
</reference>
<dbReference type="Pfam" id="PF01313">
    <property type="entry name" value="Bac_export_3"/>
    <property type="match status" value="1"/>
</dbReference>
<evidence type="ECO:0000256" key="9">
    <source>
        <dbReference type="RuleBase" id="RU364090"/>
    </source>
</evidence>
<keyword evidence="4 9" id="KW-1003">Cell membrane</keyword>
<dbReference type="GO" id="GO:0009425">
    <property type="term" value="C:bacterial-type flagellum basal body"/>
    <property type="evidence" value="ECO:0007669"/>
    <property type="project" value="UniProtKB-SubCell"/>
</dbReference>
<evidence type="ECO:0000256" key="3">
    <source>
        <dbReference type="ARBA" id="ARBA00021718"/>
    </source>
</evidence>
<sequence length="88" mass="9588">MSEAVVLDIMKNALTTALKIGAPVLVISLAVGLVISILQATTQIQEQTLTFVPKIIAVFLSLIIFGSFMLNTLISFTNRIFDYIANMI</sequence>
<keyword evidence="5 9" id="KW-0812">Transmembrane</keyword>
<name>A0A1T4LD69_9FIRM</name>
<feature type="transmembrane region" description="Helical" evidence="9">
    <location>
        <begin position="51"/>
        <end position="74"/>
    </location>
</feature>